<dbReference type="PANTHER" id="PTHR22715:SF1">
    <property type="entry name" value="DNA BINDING PROTEIN"/>
    <property type="match status" value="1"/>
</dbReference>
<dbReference type="GO" id="GO:0048731">
    <property type="term" value="P:system development"/>
    <property type="evidence" value="ECO:0007669"/>
    <property type="project" value="UniProtKB-ARBA"/>
</dbReference>
<sequence length="1246" mass="136459">MAKSKEEEEEEEKSNGLELVSIGSLYTGIWDKKYWSSSRGKDRYPYPVGYQARRAYHGSTYKMEIQEGPKGPLFLITSAGGHSCSGQTPDIAWEKFQKKGCSRMKIWHGKRYSCKIDGIEFFGFRNPLVQRLLRELVANVNGIAEQSLLASIFCNGASNIEPSNQYQDPSTSSDLLSHLARSHVTGKRSKRCELINPKPSRIDGLKRLCAGDSSHGSHKQRTSLPSSTFSFNEMHDSCMLLGAVPAGLQLNSATGKENAQSSAKDDLLLEFVHYPNHLMEKAVSSYEESKLAGSENNESNTAVSNSCLEEKPLDRLQDTEVKESNFAASPKLKAVDAPRLEKSQTVNDVDLCVPDTELQGLNFPASLEFKAVDDPCPEESQSVHDVNLCAPDTLDFLQDDTKNSAPITSDKITCGVKEVLMVTDLVVSEHLVNTSCLEEEEAGISNSNVGSEKSDFDSVGQDIAKSMMTVLLPQAVPLLKKTSRKKKKTINSSKNFPSTCKPYEESNGTGSFMKAQSPNVDHSVVRSCGHTNSIILDKFDGDQCLGASAASVEALGSSLQLSRTNTLVKDGASEISNISSSQVPEKVYTRRKVLNAEPTARKHNPPLLKSLGCRRLSDACILETTGTLLDSEPFNDKNEVFYEDARVGRNLHVLPTDKTAVNSNPALESPVHITSVTQANICALEGHDTSNIVVPSMSDVEKPLHFEERLVGLKNTLDINGLGSQEEGKGFDKTSSAQEGNSEIMRQWNSELTNELDGIVEFLGCYFHPMPVLSLLVRRKGNEIYICVLCGLLVEKDRTLFLYKLAIEGPRIGCPCFIGHTSVTWPSSTGIFGREISFERSGLQLTPDGQCLVLLGSTRAPCCREGRLECLCSACASDCFGSNGVKIVQVKAGYVSVLVKLKTNDSLQCILVCEPDHLVAAGENSRLHLWTMNSVWSAPTEEFTIQSNDYTSPCIMELKRIPKCTSLVIGHDGFGEFTLWDISKRIFVSKFSSPSNSVHQFSPISLFHWQREVHGLSYSNVEAHVNRLMDATKMFSGHSINHSLPHEDIAIWFLVSTAPDSDALHDYGSSHSQINPVGYWRLALLMKNSLILGSALDPRAAAIGTSAGHGIIGTLDGLVYMWELLTGKKLGTLHKFKGGSASCIATDDSGSGVLAIADDKGEIYRASFNYFSSMAGSCILAKLHVFAGDELPLINVLNLWWVRQRTSLWLGFIIYLCKVNIRKANATVIRGTAFLLSDSGGMPKIC</sequence>
<dbReference type="GO" id="GO:0140993">
    <property type="term" value="F:histone modifying activity"/>
    <property type="evidence" value="ECO:0007669"/>
    <property type="project" value="UniProtKB-ARBA"/>
</dbReference>
<dbReference type="Gene3D" id="2.130.10.10">
    <property type="entry name" value="YVTN repeat-like/Quinoprotein amine dehydrogenase"/>
    <property type="match status" value="1"/>
</dbReference>
<evidence type="ECO:0000256" key="2">
    <source>
        <dbReference type="ARBA" id="ARBA00023242"/>
    </source>
</evidence>
<comment type="subcellular location">
    <subcellularLocation>
        <location evidence="1">Nucleus</location>
    </subcellularLocation>
</comment>
<dbReference type="GO" id="GO:0051726">
    <property type="term" value="P:regulation of cell cycle"/>
    <property type="evidence" value="ECO:0000318"/>
    <property type="project" value="GO_Central"/>
</dbReference>
<evidence type="ECO:0000256" key="3">
    <source>
        <dbReference type="SAM" id="MobiDB-lite"/>
    </source>
</evidence>
<evidence type="ECO:0008006" key="6">
    <source>
        <dbReference type="Google" id="ProtNLM"/>
    </source>
</evidence>
<dbReference type="FunCoup" id="B9REB7">
    <property type="interactions" value="457"/>
</dbReference>
<keyword evidence="2" id="KW-0539">Nucleus</keyword>
<accession>B9REB7</accession>
<dbReference type="STRING" id="3988.B9REB7"/>
<dbReference type="InterPro" id="IPR040092">
    <property type="entry name" value="TBRG1"/>
</dbReference>
<name>B9REB7_RICCO</name>
<dbReference type="Proteomes" id="UP000008311">
    <property type="component" value="Unassembled WGS sequence"/>
</dbReference>
<dbReference type="PROSITE" id="PS51542">
    <property type="entry name" value="FYRN"/>
    <property type="match status" value="1"/>
</dbReference>
<feature type="region of interest" description="Disordered" evidence="3">
    <location>
        <begin position="289"/>
        <end position="309"/>
    </location>
</feature>
<evidence type="ECO:0000313" key="5">
    <source>
        <dbReference type="Proteomes" id="UP000008311"/>
    </source>
</evidence>
<organism evidence="4 5">
    <name type="scientific">Ricinus communis</name>
    <name type="common">Castor bean</name>
    <dbReference type="NCBI Taxonomy" id="3988"/>
    <lineage>
        <taxon>Eukaryota</taxon>
        <taxon>Viridiplantae</taxon>
        <taxon>Streptophyta</taxon>
        <taxon>Embryophyta</taxon>
        <taxon>Tracheophyta</taxon>
        <taxon>Spermatophyta</taxon>
        <taxon>Magnoliopsida</taxon>
        <taxon>eudicotyledons</taxon>
        <taxon>Gunneridae</taxon>
        <taxon>Pentapetalae</taxon>
        <taxon>rosids</taxon>
        <taxon>fabids</taxon>
        <taxon>Malpighiales</taxon>
        <taxon>Euphorbiaceae</taxon>
        <taxon>Acalyphoideae</taxon>
        <taxon>Acalypheae</taxon>
        <taxon>Ricinus</taxon>
    </lineage>
</organism>
<reference evidence="5" key="1">
    <citation type="journal article" date="2010" name="Nat. Biotechnol.">
        <title>Draft genome sequence of the oilseed species Ricinus communis.</title>
        <authorList>
            <person name="Chan A.P."/>
            <person name="Crabtree J."/>
            <person name="Zhao Q."/>
            <person name="Lorenzi H."/>
            <person name="Orvis J."/>
            <person name="Puiu D."/>
            <person name="Melake-Berhan A."/>
            <person name="Jones K.M."/>
            <person name="Redman J."/>
            <person name="Chen G."/>
            <person name="Cahoon E.B."/>
            <person name="Gedil M."/>
            <person name="Stanke M."/>
            <person name="Haas B.J."/>
            <person name="Wortman J.R."/>
            <person name="Fraser-Liggett C.M."/>
            <person name="Ravel J."/>
            <person name="Rabinowicz P.D."/>
        </authorList>
    </citation>
    <scope>NUCLEOTIDE SEQUENCE [LARGE SCALE GENOMIC DNA]</scope>
    <source>
        <strain evidence="5">cv. Hale</strain>
    </source>
</reference>
<evidence type="ECO:0000256" key="1">
    <source>
        <dbReference type="ARBA" id="ARBA00004123"/>
    </source>
</evidence>
<dbReference type="eggNOG" id="ENOG502QSEX">
    <property type="taxonomic scope" value="Eukaryota"/>
</dbReference>
<dbReference type="GO" id="GO:0005634">
    <property type="term" value="C:nucleus"/>
    <property type="evidence" value="ECO:0000318"/>
    <property type="project" value="GO_Central"/>
</dbReference>
<evidence type="ECO:0000313" key="4">
    <source>
        <dbReference type="EMBL" id="EEF50725.1"/>
    </source>
</evidence>
<dbReference type="AlphaFoldDB" id="B9REB7"/>
<dbReference type="InterPro" id="IPR003888">
    <property type="entry name" value="FYrich_N"/>
</dbReference>
<dbReference type="EMBL" id="EQ973775">
    <property type="protein sequence ID" value="EEF50725.1"/>
    <property type="molecule type" value="Genomic_DNA"/>
</dbReference>
<dbReference type="PROSITE" id="PS51543">
    <property type="entry name" value="FYRC"/>
    <property type="match status" value="1"/>
</dbReference>
<dbReference type="PANTHER" id="PTHR22715">
    <property type="entry name" value="TRANSFORMING GROWTH FACTOR BETA REGULATED GENE 1"/>
    <property type="match status" value="1"/>
</dbReference>
<proteinExistence type="predicted"/>
<dbReference type="InterPro" id="IPR003889">
    <property type="entry name" value="FYrich_C"/>
</dbReference>
<dbReference type="InterPro" id="IPR015943">
    <property type="entry name" value="WD40/YVTN_repeat-like_dom_sf"/>
</dbReference>
<dbReference type="SUPFAM" id="SSF50978">
    <property type="entry name" value="WD40 repeat-like"/>
    <property type="match status" value="1"/>
</dbReference>
<dbReference type="InParanoid" id="B9REB7"/>
<dbReference type="Gene3D" id="3.30.160.360">
    <property type="match status" value="1"/>
</dbReference>
<dbReference type="InterPro" id="IPR036322">
    <property type="entry name" value="WD40_repeat_dom_sf"/>
</dbReference>
<gene>
    <name evidence="4" type="ORF">RCOM_1620080</name>
</gene>
<keyword evidence="5" id="KW-1185">Reference proteome</keyword>
<feature type="compositionally biased region" description="Polar residues" evidence="3">
    <location>
        <begin position="294"/>
        <end position="307"/>
    </location>
</feature>
<protein>
    <recommendedName>
        <fullName evidence="6">FYR C-terminal domain-containing protein</fullName>
    </recommendedName>
</protein>